<accession>A0A0C3DR27</accession>
<dbReference type="EMBL" id="KN822085">
    <property type="protein sequence ID" value="KIM58456.1"/>
    <property type="molecule type" value="Genomic_DNA"/>
</dbReference>
<evidence type="ECO:0000313" key="1">
    <source>
        <dbReference type="EMBL" id="KIM58456.1"/>
    </source>
</evidence>
<evidence type="ECO:0000313" key="2">
    <source>
        <dbReference type="Proteomes" id="UP000053989"/>
    </source>
</evidence>
<proteinExistence type="predicted"/>
<name>A0A0C3DR27_9AGAM</name>
<gene>
    <name evidence="1" type="ORF">SCLCIDRAFT_1218580</name>
</gene>
<keyword evidence="2" id="KW-1185">Reference proteome</keyword>
<reference evidence="2" key="2">
    <citation type="submission" date="2015-01" db="EMBL/GenBank/DDBJ databases">
        <title>Evolutionary Origins and Diversification of the Mycorrhizal Mutualists.</title>
        <authorList>
            <consortium name="DOE Joint Genome Institute"/>
            <consortium name="Mycorrhizal Genomics Consortium"/>
            <person name="Kohler A."/>
            <person name="Kuo A."/>
            <person name="Nagy L.G."/>
            <person name="Floudas D."/>
            <person name="Copeland A."/>
            <person name="Barry K.W."/>
            <person name="Cichocki N."/>
            <person name="Veneault-Fourrey C."/>
            <person name="LaButti K."/>
            <person name="Lindquist E.A."/>
            <person name="Lipzen A."/>
            <person name="Lundell T."/>
            <person name="Morin E."/>
            <person name="Murat C."/>
            <person name="Riley R."/>
            <person name="Ohm R."/>
            <person name="Sun H."/>
            <person name="Tunlid A."/>
            <person name="Henrissat B."/>
            <person name="Grigoriev I.V."/>
            <person name="Hibbett D.S."/>
            <person name="Martin F."/>
        </authorList>
    </citation>
    <scope>NUCLEOTIDE SEQUENCE [LARGE SCALE GENOMIC DNA]</scope>
    <source>
        <strain evidence="2">Foug A</strain>
    </source>
</reference>
<organism evidence="1 2">
    <name type="scientific">Scleroderma citrinum Foug A</name>
    <dbReference type="NCBI Taxonomy" id="1036808"/>
    <lineage>
        <taxon>Eukaryota</taxon>
        <taxon>Fungi</taxon>
        <taxon>Dikarya</taxon>
        <taxon>Basidiomycota</taxon>
        <taxon>Agaricomycotina</taxon>
        <taxon>Agaricomycetes</taxon>
        <taxon>Agaricomycetidae</taxon>
        <taxon>Boletales</taxon>
        <taxon>Sclerodermatineae</taxon>
        <taxon>Sclerodermataceae</taxon>
        <taxon>Scleroderma</taxon>
    </lineage>
</organism>
<protein>
    <submittedName>
        <fullName evidence="1">Uncharacterized protein</fullName>
    </submittedName>
</protein>
<dbReference type="AlphaFoldDB" id="A0A0C3DR27"/>
<dbReference type="Proteomes" id="UP000053989">
    <property type="component" value="Unassembled WGS sequence"/>
</dbReference>
<sequence length="112" mass="12261">MATLTGSHAYTCFMRIFNNIHTLSCAGIKSPHCDQELSVSNMERIPVPDSQLFIQISIFRSSELSVQSLDPKLLRGSPSPSACVQDFPDRVALVSDIYLCSKNYVAILPLGG</sequence>
<reference evidence="1 2" key="1">
    <citation type="submission" date="2014-04" db="EMBL/GenBank/DDBJ databases">
        <authorList>
            <consortium name="DOE Joint Genome Institute"/>
            <person name="Kuo A."/>
            <person name="Kohler A."/>
            <person name="Nagy L.G."/>
            <person name="Floudas D."/>
            <person name="Copeland A."/>
            <person name="Barry K.W."/>
            <person name="Cichocki N."/>
            <person name="Veneault-Fourrey C."/>
            <person name="LaButti K."/>
            <person name="Lindquist E.A."/>
            <person name="Lipzen A."/>
            <person name="Lundell T."/>
            <person name="Morin E."/>
            <person name="Murat C."/>
            <person name="Sun H."/>
            <person name="Tunlid A."/>
            <person name="Henrissat B."/>
            <person name="Grigoriev I.V."/>
            <person name="Hibbett D.S."/>
            <person name="Martin F."/>
            <person name="Nordberg H.P."/>
            <person name="Cantor M.N."/>
            <person name="Hua S.X."/>
        </authorList>
    </citation>
    <scope>NUCLEOTIDE SEQUENCE [LARGE SCALE GENOMIC DNA]</scope>
    <source>
        <strain evidence="1 2">Foug A</strain>
    </source>
</reference>
<dbReference type="HOGENOM" id="CLU_2147373_0_0_1"/>
<dbReference type="InParanoid" id="A0A0C3DR27"/>